<name>A0A392RW68_9FABA</name>
<evidence type="ECO:0000313" key="3">
    <source>
        <dbReference type="EMBL" id="MCI40314.1"/>
    </source>
</evidence>
<evidence type="ECO:0000313" key="4">
    <source>
        <dbReference type="Proteomes" id="UP000265520"/>
    </source>
</evidence>
<organism evidence="3 4">
    <name type="scientific">Trifolium medium</name>
    <dbReference type="NCBI Taxonomy" id="97028"/>
    <lineage>
        <taxon>Eukaryota</taxon>
        <taxon>Viridiplantae</taxon>
        <taxon>Streptophyta</taxon>
        <taxon>Embryophyta</taxon>
        <taxon>Tracheophyta</taxon>
        <taxon>Spermatophyta</taxon>
        <taxon>Magnoliopsida</taxon>
        <taxon>eudicotyledons</taxon>
        <taxon>Gunneridae</taxon>
        <taxon>Pentapetalae</taxon>
        <taxon>rosids</taxon>
        <taxon>fabids</taxon>
        <taxon>Fabales</taxon>
        <taxon>Fabaceae</taxon>
        <taxon>Papilionoideae</taxon>
        <taxon>50 kb inversion clade</taxon>
        <taxon>NPAAA clade</taxon>
        <taxon>Hologalegina</taxon>
        <taxon>IRL clade</taxon>
        <taxon>Trifolieae</taxon>
        <taxon>Trifolium</taxon>
    </lineage>
</organism>
<keyword evidence="1" id="KW-0862">Zinc</keyword>
<evidence type="ECO:0000259" key="2">
    <source>
        <dbReference type="PROSITE" id="PS50158"/>
    </source>
</evidence>
<dbReference type="GO" id="GO:0008270">
    <property type="term" value="F:zinc ion binding"/>
    <property type="evidence" value="ECO:0007669"/>
    <property type="project" value="UniProtKB-KW"/>
</dbReference>
<dbReference type="Pfam" id="PF00098">
    <property type="entry name" value="zf-CCHC"/>
    <property type="match status" value="1"/>
</dbReference>
<keyword evidence="1" id="KW-0479">Metal-binding</keyword>
<dbReference type="Pfam" id="PF22936">
    <property type="entry name" value="Pol_BBD"/>
    <property type="match status" value="1"/>
</dbReference>
<dbReference type="InterPro" id="IPR001878">
    <property type="entry name" value="Znf_CCHC"/>
</dbReference>
<evidence type="ECO:0000256" key="1">
    <source>
        <dbReference type="PROSITE-ProRule" id="PRU00047"/>
    </source>
</evidence>
<comment type="caution">
    <text evidence="3">The sequence shown here is derived from an EMBL/GenBank/DDBJ whole genome shotgun (WGS) entry which is preliminary data.</text>
</comment>
<dbReference type="GO" id="GO:0003676">
    <property type="term" value="F:nucleic acid binding"/>
    <property type="evidence" value="ECO:0007669"/>
    <property type="project" value="InterPro"/>
</dbReference>
<dbReference type="InterPro" id="IPR054722">
    <property type="entry name" value="PolX-like_BBD"/>
</dbReference>
<sequence>MPDVKCYKCGQLGHMERICKAQQGEAKAAEDQPLEEQLFVASCFATNITTESWLIDGGCTNHMTHDRDPFKELDETTISKVRIENGALI</sequence>
<dbReference type="PROSITE" id="PS50158">
    <property type="entry name" value="ZF_CCHC"/>
    <property type="match status" value="1"/>
</dbReference>
<dbReference type="AlphaFoldDB" id="A0A392RW68"/>
<protein>
    <submittedName>
        <fullName evidence="3">Retrovirus-related Pol polyprotein from transposon TNT 1-94</fullName>
    </submittedName>
</protein>
<dbReference type="Proteomes" id="UP000265520">
    <property type="component" value="Unassembled WGS sequence"/>
</dbReference>
<dbReference type="SUPFAM" id="SSF57756">
    <property type="entry name" value="Retrovirus zinc finger-like domains"/>
    <property type="match status" value="1"/>
</dbReference>
<dbReference type="InterPro" id="IPR036875">
    <property type="entry name" value="Znf_CCHC_sf"/>
</dbReference>
<accession>A0A392RW68</accession>
<keyword evidence="1" id="KW-0863">Zinc-finger</keyword>
<feature type="domain" description="CCHC-type" evidence="2">
    <location>
        <begin position="5"/>
        <end position="20"/>
    </location>
</feature>
<feature type="non-terminal residue" evidence="3">
    <location>
        <position position="89"/>
    </location>
</feature>
<reference evidence="3 4" key="1">
    <citation type="journal article" date="2018" name="Front. Plant Sci.">
        <title>Red Clover (Trifolium pratense) and Zigzag Clover (T. medium) - A Picture of Genomic Similarities and Differences.</title>
        <authorList>
            <person name="Dluhosova J."/>
            <person name="Istvanek J."/>
            <person name="Nedelnik J."/>
            <person name="Repkova J."/>
        </authorList>
    </citation>
    <scope>NUCLEOTIDE SEQUENCE [LARGE SCALE GENOMIC DNA]</scope>
    <source>
        <strain evidence="4">cv. 10/8</strain>
        <tissue evidence="3">Leaf</tissue>
    </source>
</reference>
<dbReference type="EMBL" id="LXQA010278237">
    <property type="protein sequence ID" value="MCI40314.1"/>
    <property type="molecule type" value="Genomic_DNA"/>
</dbReference>
<dbReference type="Gene3D" id="4.10.60.10">
    <property type="entry name" value="Zinc finger, CCHC-type"/>
    <property type="match status" value="1"/>
</dbReference>
<proteinExistence type="predicted"/>
<keyword evidence="4" id="KW-1185">Reference proteome</keyword>
<dbReference type="SMART" id="SM00343">
    <property type="entry name" value="ZnF_C2HC"/>
    <property type="match status" value="1"/>
</dbReference>